<feature type="transmembrane region" description="Helical" evidence="1">
    <location>
        <begin position="99"/>
        <end position="122"/>
    </location>
</feature>
<keyword evidence="1" id="KW-0472">Membrane</keyword>
<feature type="transmembrane region" description="Helical" evidence="1">
    <location>
        <begin position="331"/>
        <end position="361"/>
    </location>
</feature>
<evidence type="ECO:0000313" key="2">
    <source>
        <dbReference type="EMBL" id="MDS0283208.1"/>
    </source>
</evidence>
<protein>
    <submittedName>
        <fullName evidence="2">Glycosyl transferase</fullName>
    </submittedName>
</protein>
<dbReference type="RefSeq" id="WP_310901042.1">
    <property type="nucleotide sequence ID" value="NZ_JAMQOS010000004.1"/>
</dbReference>
<keyword evidence="1" id="KW-0812">Transmembrane</keyword>
<feature type="transmembrane region" description="Helical" evidence="1">
    <location>
        <begin position="224"/>
        <end position="255"/>
    </location>
</feature>
<name>A0ABU2FR15_9EURY</name>
<sequence>MPLGTRLDRPSAVGDEGRARETSLTVVAVVVVALLTVTGFLVGQPLRFLSYALLVGVATTGLALLQRDRFGAVLLGHLLFLPAGVALAGLVAFSGVATLLVPGFLFLVAGALAAMFGVTSGWNDAFDRATVRTALVGSGLSYGVWLVGLVVVGILVAIGSVGRAVVVGLTAGTGPVAALLGLLALAGVASACLYLAVRAVPAIQLTPVHRRPAARARYTHIRRALGYTAVGAFGLLSVSVVGLLLGALGVVLAVAPLSALLVLAARVFAVPLAFLTVFSVLVAVAAWALRRLATGFEGLSTRTVAAAVAGGCYLVVFLLLIGVAMLRLGVFAVPLLVVAPVALLVPLALYALLLVTLVALYAGVVPNRAGSSALTAAGLVSMGLGGALYGFPSLYVFAAVTGGLVAWDVGTFGLGVTAELGHIPRTRRLELYHGLVAVGIGLLAVAGLTVVDLSRRSVGVAVGTPVATAIAVLGVLLVAVALRG</sequence>
<dbReference type="Proteomes" id="UP001268864">
    <property type="component" value="Unassembled WGS sequence"/>
</dbReference>
<feature type="transmembrane region" description="Helical" evidence="1">
    <location>
        <begin position="267"/>
        <end position="289"/>
    </location>
</feature>
<evidence type="ECO:0000313" key="3">
    <source>
        <dbReference type="Proteomes" id="UP001268864"/>
    </source>
</evidence>
<organism evidence="2 3">
    <name type="scientific">Haloarcula onubensis</name>
    <dbReference type="NCBI Taxonomy" id="2950539"/>
    <lineage>
        <taxon>Archaea</taxon>
        <taxon>Methanobacteriati</taxon>
        <taxon>Methanobacteriota</taxon>
        <taxon>Stenosarchaea group</taxon>
        <taxon>Halobacteria</taxon>
        <taxon>Halobacteriales</taxon>
        <taxon>Haloarculaceae</taxon>
        <taxon>Haloarcula</taxon>
    </lineage>
</organism>
<feature type="transmembrane region" description="Helical" evidence="1">
    <location>
        <begin position="373"/>
        <end position="391"/>
    </location>
</feature>
<gene>
    <name evidence="2" type="ORF">NDI86_13835</name>
</gene>
<dbReference type="GO" id="GO:0016740">
    <property type="term" value="F:transferase activity"/>
    <property type="evidence" value="ECO:0007669"/>
    <property type="project" value="UniProtKB-KW"/>
</dbReference>
<feature type="transmembrane region" description="Helical" evidence="1">
    <location>
        <begin position="72"/>
        <end position="93"/>
    </location>
</feature>
<feature type="transmembrane region" description="Helical" evidence="1">
    <location>
        <begin position="457"/>
        <end position="482"/>
    </location>
</feature>
<keyword evidence="2" id="KW-0808">Transferase</keyword>
<comment type="caution">
    <text evidence="2">The sequence shown here is derived from an EMBL/GenBank/DDBJ whole genome shotgun (WGS) entry which is preliminary data.</text>
</comment>
<feature type="transmembrane region" description="Helical" evidence="1">
    <location>
        <begin position="134"/>
        <end position="158"/>
    </location>
</feature>
<evidence type="ECO:0000256" key="1">
    <source>
        <dbReference type="SAM" id="Phobius"/>
    </source>
</evidence>
<feature type="transmembrane region" description="Helical" evidence="1">
    <location>
        <begin position="429"/>
        <end position="451"/>
    </location>
</feature>
<feature type="transmembrane region" description="Helical" evidence="1">
    <location>
        <begin position="397"/>
        <end position="417"/>
    </location>
</feature>
<reference evidence="2 3" key="1">
    <citation type="submission" date="2022-06" db="EMBL/GenBank/DDBJ databases">
        <title>Halomicroarcula sp. a new haloarchaeum isolate from saline soil.</title>
        <authorList>
            <person name="Strakova D."/>
            <person name="Galisteo C."/>
            <person name="Sanchez-Porro C."/>
            <person name="Ventosa A."/>
        </authorList>
    </citation>
    <scope>NUCLEOTIDE SEQUENCE [LARGE SCALE GENOMIC DNA]</scope>
    <source>
        <strain evidence="2 3">S3CR25-11</strain>
    </source>
</reference>
<accession>A0ABU2FR15</accession>
<proteinExistence type="predicted"/>
<feature type="transmembrane region" description="Helical" evidence="1">
    <location>
        <begin position="21"/>
        <end position="42"/>
    </location>
</feature>
<dbReference type="EMBL" id="JAMQOS010000004">
    <property type="protein sequence ID" value="MDS0283208.1"/>
    <property type="molecule type" value="Genomic_DNA"/>
</dbReference>
<feature type="transmembrane region" description="Helical" evidence="1">
    <location>
        <begin position="178"/>
        <end position="203"/>
    </location>
</feature>
<feature type="transmembrane region" description="Helical" evidence="1">
    <location>
        <begin position="48"/>
        <end position="65"/>
    </location>
</feature>
<keyword evidence="3" id="KW-1185">Reference proteome</keyword>
<feature type="transmembrane region" description="Helical" evidence="1">
    <location>
        <begin position="301"/>
        <end position="325"/>
    </location>
</feature>
<keyword evidence="1" id="KW-1133">Transmembrane helix</keyword>